<dbReference type="SUPFAM" id="SSF48452">
    <property type="entry name" value="TPR-like"/>
    <property type="match status" value="1"/>
</dbReference>
<dbReference type="EMBL" id="GDKW01001766">
    <property type="protein sequence ID" value="JAI54829.1"/>
    <property type="molecule type" value="mRNA"/>
</dbReference>
<evidence type="ECO:0000256" key="4">
    <source>
        <dbReference type="PROSITE-ProRule" id="PRU00339"/>
    </source>
</evidence>
<feature type="compositionally biased region" description="Acidic residues" evidence="5">
    <location>
        <begin position="303"/>
        <end position="312"/>
    </location>
</feature>
<evidence type="ECO:0000259" key="6">
    <source>
        <dbReference type="Pfam" id="PF16546"/>
    </source>
</evidence>
<dbReference type="Gene3D" id="1.25.40.10">
    <property type="entry name" value="Tetratricopeptide repeat domain"/>
    <property type="match status" value="1"/>
</dbReference>
<name>A0A0P4VQX3_9HEMI</name>
<evidence type="ECO:0000313" key="7">
    <source>
        <dbReference type="EMBL" id="JAI54829.1"/>
    </source>
</evidence>
<sequence>KRLIISILHFLRNEYRTGQLSAENQEGLEVAIQCLESIYDIKETPQSEPTLLEIYKSYLVTSILQKPDASEEEKKEAESLKVQGNTAMNQGQFHQALELYTRAIEIDPKNAVYYCNRAAAHSKILNHKQAILDCKIALEIDPKYSKAYGRLGLAYCGLEDYASALDYYKKAVELEPANEGYLKNYELALEKANAPPSEAACGTAGQAPGQTLQDFNVLFGNPQLLNIASQMLSDPSMQNIMSNLIANGLGQDRNNGMQELLNVGQRLAQQMHTENPQFVAELRAALSRSTDPEAGSHQPGSDGTEESAEDDVTSPPADQRK</sequence>
<accession>A0A0P4VQX3</accession>
<keyword evidence="3 4" id="KW-0802">TPR repeat</keyword>
<dbReference type="GO" id="GO:0072380">
    <property type="term" value="C:TRC complex"/>
    <property type="evidence" value="ECO:0007669"/>
    <property type="project" value="TreeGrafter"/>
</dbReference>
<dbReference type="Pfam" id="PF00515">
    <property type="entry name" value="TPR_1"/>
    <property type="match status" value="1"/>
</dbReference>
<dbReference type="InterPro" id="IPR011990">
    <property type="entry name" value="TPR-like_helical_dom_sf"/>
</dbReference>
<dbReference type="SMART" id="SM00028">
    <property type="entry name" value="TPR"/>
    <property type="match status" value="3"/>
</dbReference>
<dbReference type="InterPro" id="IPR032374">
    <property type="entry name" value="SGTA_dimer"/>
</dbReference>
<feature type="region of interest" description="Disordered" evidence="5">
    <location>
        <begin position="282"/>
        <end position="321"/>
    </location>
</feature>
<evidence type="ECO:0000256" key="5">
    <source>
        <dbReference type="SAM" id="MobiDB-lite"/>
    </source>
</evidence>
<dbReference type="PANTHER" id="PTHR45831">
    <property type="entry name" value="LD24721P"/>
    <property type="match status" value="1"/>
</dbReference>
<dbReference type="Pfam" id="PF16546">
    <property type="entry name" value="SGTA_dimer"/>
    <property type="match status" value="1"/>
</dbReference>
<evidence type="ECO:0000256" key="2">
    <source>
        <dbReference type="ARBA" id="ARBA00022737"/>
    </source>
</evidence>
<dbReference type="PROSITE" id="PS50005">
    <property type="entry name" value="TPR"/>
    <property type="match status" value="2"/>
</dbReference>
<dbReference type="InterPro" id="IPR019734">
    <property type="entry name" value="TPR_rpt"/>
</dbReference>
<feature type="repeat" description="TPR" evidence="4">
    <location>
        <begin position="77"/>
        <end position="110"/>
    </location>
</feature>
<dbReference type="Gene3D" id="1.20.5.420">
    <property type="entry name" value="Immunoglobulin FC, subunit C"/>
    <property type="match status" value="1"/>
</dbReference>
<comment type="similarity">
    <text evidence="1">Belongs to the SGT family.</text>
</comment>
<evidence type="ECO:0000256" key="1">
    <source>
        <dbReference type="ARBA" id="ARBA00008175"/>
    </source>
</evidence>
<dbReference type="GO" id="GO:0016020">
    <property type="term" value="C:membrane"/>
    <property type="evidence" value="ECO:0007669"/>
    <property type="project" value="TreeGrafter"/>
</dbReference>
<reference evidence="7" key="1">
    <citation type="journal article" date="2016" name="PLoS Negl. Trop. Dis.">
        <title>A Deep Insight into the Sialome of Rhodnius neglectus, a Vector of Chagas Disease.</title>
        <authorList>
            <person name="Santiago P.B."/>
            <person name="Assumpcao T.C."/>
            <person name="Araujo C.N."/>
            <person name="Bastos I.M."/>
            <person name="Neves D."/>
            <person name="Silva I.G."/>
            <person name="Charneau S."/>
            <person name="Queiroz R.M."/>
            <person name="Raiol T."/>
            <person name="Oliveira J.V."/>
            <person name="Sousa M.V."/>
            <person name="Calvo E."/>
            <person name="Ribeiro J.M."/>
            <person name="Santana J.M."/>
        </authorList>
    </citation>
    <scope>NUCLEOTIDE SEQUENCE</scope>
    <source>
        <tissue evidence="7">Salivary glands</tissue>
    </source>
</reference>
<dbReference type="PANTHER" id="PTHR45831:SF2">
    <property type="entry name" value="LD24721P"/>
    <property type="match status" value="1"/>
</dbReference>
<organism evidence="7">
    <name type="scientific">Rhodnius neglectus</name>
    <dbReference type="NCBI Taxonomy" id="72488"/>
    <lineage>
        <taxon>Eukaryota</taxon>
        <taxon>Metazoa</taxon>
        <taxon>Ecdysozoa</taxon>
        <taxon>Arthropoda</taxon>
        <taxon>Hexapoda</taxon>
        <taxon>Insecta</taxon>
        <taxon>Pterygota</taxon>
        <taxon>Neoptera</taxon>
        <taxon>Paraneoptera</taxon>
        <taxon>Hemiptera</taxon>
        <taxon>Heteroptera</taxon>
        <taxon>Panheteroptera</taxon>
        <taxon>Cimicomorpha</taxon>
        <taxon>Reduviidae</taxon>
        <taxon>Triatominae</taxon>
        <taxon>Rhodnius</taxon>
    </lineage>
</organism>
<feature type="repeat" description="TPR" evidence="4">
    <location>
        <begin position="145"/>
        <end position="178"/>
    </location>
</feature>
<dbReference type="Pfam" id="PF13414">
    <property type="entry name" value="TPR_11"/>
    <property type="match status" value="1"/>
</dbReference>
<dbReference type="GO" id="GO:0006620">
    <property type="term" value="P:post-translational protein targeting to endoplasmic reticulum membrane"/>
    <property type="evidence" value="ECO:0007669"/>
    <property type="project" value="TreeGrafter"/>
</dbReference>
<dbReference type="GO" id="GO:0060090">
    <property type="term" value="F:molecular adaptor activity"/>
    <property type="evidence" value="ECO:0007669"/>
    <property type="project" value="TreeGrafter"/>
</dbReference>
<evidence type="ECO:0000256" key="3">
    <source>
        <dbReference type="ARBA" id="ARBA00022803"/>
    </source>
</evidence>
<feature type="domain" description="SGTA homodimerisation" evidence="6">
    <location>
        <begin position="1"/>
        <end position="48"/>
    </location>
</feature>
<dbReference type="AlphaFoldDB" id="A0A0P4VQX3"/>
<protein>
    <submittedName>
        <fullName evidence="7">Putative secreted protein</fullName>
    </submittedName>
</protein>
<proteinExistence type="evidence at transcript level"/>
<feature type="non-terminal residue" evidence="7">
    <location>
        <position position="1"/>
    </location>
</feature>
<dbReference type="InterPro" id="IPR047150">
    <property type="entry name" value="SGT"/>
</dbReference>
<dbReference type="PROSITE" id="PS50293">
    <property type="entry name" value="TPR_REGION"/>
    <property type="match status" value="2"/>
</dbReference>
<keyword evidence="2" id="KW-0677">Repeat</keyword>